<protein>
    <submittedName>
        <fullName evidence="9">ABC transporter permease</fullName>
    </submittedName>
</protein>
<dbReference type="InterPro" id="IPR003838">
    <property type="entry name" value="ABC3_permease_C"/>
</dbReference>
<reference evidence="9" key="1">
    <citation type="submission" date="2020-10" db="EMBL/GenBank/DDBJ databases">
        <authorList>
            <person name="Gilroy R."/>
        </authorList>
    </citation>
    <scope>NUCLEOTIDE SEQUENCE</scope>
    <source>
        <strain evidence="9">ChiSxjej2B14-8506</strain>
    </source>
</reference>
<evidence type="ECO:0000313" key="9">
    <source>
        <dbReference type="EMBL" id="HIU45689.1"/>
    </source>
</evidence>
<feature type="transmembrane region" description="Helical" evidence="7">
    <location>
        <begin position="302"/>
        <end position="322"/>
    </location>
</feature>
<feature type="transmembrane region" description="Helical" evidence="7">
    <location>
        <begin position="909"/>
        <end position="931"/>
    </location>
</feature>
<dbReference type="PANTHER" id="PTHR30572:SF4">
    <property type="entry name" value="ABC TRANSPORTER PERMEASE YTRF"/>
    <property type="match status" value="1"/>
</dbReference>
<evidence type="ECO:0000256" key="6">
    <source>
        <dbReference type="ARBA" id="ARBA00038076"/>
    </source>
</evidence>
<gene>
    <name evidence="9" type="ORF">IAC59_00345</name>
</gene>
<evidence type="ECO:0000256" key="1">
    <source>
        <dbReference type="ARBA" id="ARBA00004651"/>
    </source>
</evidence>
<feature type="domain" description="ABC3 transporter permease C-terminal" evidence="8">
    <location>
        <begin position="814"/>
        <end position="935"/>
    </location>
</feature>
<evidence type="ECO:0000256" key="2">
    <source>
        <dbReference type="ARBA" id="ARBA00022475"/>
    </source>
</evidence>
<dbReference type="GO" id="GO:0005886">
    <property type="term" value="C:plasma membrane"/>
    <property type="evidence" value="ECO:0007669"/>
    <property type="project" value="UniProtKB-SubCell"/>
</dbReference>
<dbReference type="Pfam" id="PF02687">
    <property type="entry name" value="FtsX"/>
    <property type="match status" value="2"/>
</dbReference>
<proteinExistence type="inferred from homology"/>
<accession>A0A9D1LPK2</accession>
<feature type="transmembrane region" description="Helical" evidence="7">
    <location>
        <begin position="348"/>
        <end position="373"/>
    </location>
</feature>
<dbReference type="InterPro" id="IPR050250">
    <property type="entry name" value="Macrolide_Exporter_MacB"/>
</dbReference>
<evidence type="ECO:0000256" key="5">
    <source>
        <dbReference type="ARBA" id="ARBA00023136"/>
    </source>
</evidence>
<keyword evidence="5 7" id="KW-0472">Membrane</keyword>
<feature type="transmembrane region" description="Helical" evidence="7">
    <location>
        <begin position="483"/>
        <end position="514"/>
    </location>
</feature>
<name>A0A9D1LPK2_9FIRM</name>
<feature type="transmembrane region" description="Helical" evidence="7">
    <location>
        <begin position="400"/>
        <end position="425"/>
    </location>
</feature>
<dbReference type="Proteomes" id="UP000824123">
    <property type="component" value="Unassembled WGS sequence"/>
</dbReference>
<comment type="similarity">
    <text evidence="6">Belongs to the ABC-4 integral membrane protein family.</text>
</comment>
<keyword evidence="3 7" id="KW-0812">Transmembrane</keyword>
<dbReference type="AlphaFoldDB" id="A0A9D1LPK2"/>
<evidence type="ECO:0000313" key="10">
    <source>
        <dbReference type="Proteomes" id="UP000824123"/>
    </source>
</evidence>
<evidence type="ECO:0000256" key="3">
    <source>
        <dbReference type="ARBA" id="ARBA00022692"/>
    </source>
</evidence>
<comment type="subcellular location">
    <subcellularLocation>
        <location evidence="1">Cell membrane</location>
        <topology evidence="1">Multi-pass membrane protein</topology>
    </subcellularLocation>
</comment>
<keyword evidence="2" id="KW-1003">Cell membrane</keyword>
<dbReference type="PANTHER" id="PTHR30572">
    <property type="entry name" value="MEMBRANE COMPONENT OF TRANSPORTER-RELATED"/>
    <property type="match status" value="1"/>
</dbReference>
<evidence type="ECO:0000256" key="4">
    <source>
        <dbReference type="ARBA" id="ARBA00022989"/>
    </source>
</evidence>
<organism evidence="9 10">
    <name type="scientific">Candidatus Fimadaptatus faecigallinarum</name>
    <dbReference type="NCBI Taxonomy" id="2840814"/>
    <lineage>
        <taxon>Bacteria</taxon>
        <taxon>Bacillati</taxon>
        <taxon>Bacillota</taxon>
        <taxon>Clostridia</taxon>
        <taxon>Eubacteriales</taxon>
        <taxon>Candidatus Fimadaptatus</taxon>
    </lineage>
</organism>
<reference evidence="9" key="2">
    <citation type="journal article" date="2021" name="PeerJ">
        <title>Extensive microbial diversity within the chicken gut microbiome revealed by metagenomics and culture.</title>
        <authorList>
            <person name="Gilroy R."/>
            <person name="Ravi A."/>
            <person name="Getino M."/>
            <person name="Pursley I."/>
            <person name="Horton D.L."/>
            <person name="Alikhan N.F."/>
            <person name="Baker D."/>
            <person name="Gharbi K."/>
            <person name="Hall N."/>
            <person name="Watson M."/>
            <person name="Adriaenssens E.M."/>
            <person name="Foster-Nyarko E."/>
            <person name="Jarju S."/>
            <person name="Secka A."/>
            <person name="Antonio M."/>
            <person name="Oren A."/>
            <person name="Chaudhuri R.R."/>
            <person name="La Ragione R."/>
            <person name="Hildebrand F."/>
            <person name="Pallen M.J."/>
        </authorList>
    </citation>
    <scope>NUCLEOTIDE SEQUENCE</scope>
    <source>
        <strain evidence="9">ChiSxjej2B14-8506</strain>
    </source>
</reference>
<feature type="transmembrane region" description="Helical" evidence="7">
    <location>
        <begin position="535"/>
        <end position="554"/>
    </location>
</feature>
<keyword evidence="4 7" id="KW-1133">Transmembrane helix</keyword>
<dbReference type="GO" id="GO:0022857">
    <property type="term" value="F:transmembrane transporter activity"/>
    <property type="evidence" value="ECO:0007669"/>
    <property type="project" value="TreeGrafter"/>
</dbReference>
<evidence type="ECO:0000256" key="7">
    <source>
        <dbReference type="SAM" id="Phobius"/>
    </source>
</evidence>
<feature type="domain" description="ABC3 transporter permease C-terminal" evidence="8">
    <location>
        <begin position="311"/>
        <end position="425"/>
    </location>
</feature>
<dbReference type="PROSITE" id="PS51257">
    <property type="entry name" value="PROKAR_LIPOPROTEIN"/>
    <property type="match status" value="1"/>
</dbReference>
<feature type="transmembrane region" description="Helical" evidence="7">
    <location>
        <begin position="862"/>
        <end position="889"/>
    </location>
</feature>
<sequence>MFKFVFNKMLNKKWMVLSLLIGNILLISIACVNPMYTQAVLQRMLTRNLADYMEENNRYPGTISITAALSVRENAVTNMDMFESARNNYLHVAEWYGVPARESVEYYYLGNMTGMYDVVRNEKSDTVGMQLGGMSGLPEHAELVGGRMYSDAIADDGTIEVVVSQSGMVKMDLLLDETLTLKNVTDQNGEPLRLKVVGVFKNSAADDVYWVKTPSSYVNTAFMSKTLFEQLFMERTDTAYPVNAQWYVLLDYEQMRGDCAQQMYDLTLKLEEQFGDLYSFRYSTNFKSTLESYLVKANQVDITLWVLQVPILVLLCAFIFMVSRQMLQLEQNEISILKSRGAARRQIISVYFVQSLGISLISFIVALPLSAWLCQVLGSANAFLEFVRRKSLTVEFSPEVLLFGAAAAVFSICVMVFPVMRFANVSIVAHKQRKSRRSDKPFWQKVYLDVVLLGVAVYGLYSFNNQKDVLAQRVMEGASLDPLLFLCSSLFIIGAGLVALRIIPAIVWVIFTVFKRAWSPALYASFLRVLRTRSSQGFIMVFLMLTVALGIFNAQTARTVNTNAEEQVMYMTGADLVMREKWQDNSQSMGSDGTMSASSDDIVYIEPDYGKYLNIDGVKSVTRVYAADDGTVSAGGATVKNVQIMGINTKEFGETAWFKPSLLSRHWYEYLNVMAQNSKAVLVSSNFRDLQGMKIGDVITYKLGNGKSTRGIIYGFVDYWPTYAPVIMSKGSDGLYTETPNYLVVGNLSQIQASCGVLPYQIWMKVDGSTQFMYDYIEQKGIEMTSFTDTSELLVEKKNDPIFQGTNGILTVGFIVVLLLCTTGFLIYWILSIQSRALQFGIFRAMGMSLREIISMLINEQLFISGLSIATGAAIGIGASRLFIPLIQIAYAASDNVLPLSIITDTSDFVRLFSVIGAVMLICMVILGVIISRIKIAQALKLGED</sequence>
<feature type="transmembrane region" description="Helical" evidence="7">
    <location>
        <begin position="808"/>
        <end position="831"/>
    </location>
</feature>
<feature type="transmembrane region" description="Helical" evidence="7">
    <location>
        <begin position="446"/>
        <end position="463"/>
    </location>
</feature>
<dbReference type="EMBL" id="DVNK01000005">
    <property type="protein sequence ID" value="HIU45689.1"/>
    <property type="molecule type" value="Genomic_DNA"/>
</dbReference>
<evidence type="ECO:0000259" key="8">
    <source>
        <dbReference type="Pfam" id="PF02687"/>
    </source>
</evidence>
<comment type="caution">
    <text evidence="9">The sequence shown here is derived from an EMBL/GenBank/DDBJ whole genome shotgun (WGS) entry which is preliminary data.</text>
</comment>